<dbReference type="InterPro" id="IPR047149">
    <property type="entry name" value="KIF11-like"/>
</dbReference>
<keyword evidence="4" id="KW-0206">Cytoskeleton</keyword>
<comment type="caution">
    <text evidence="7">The sequence shown here is derived from an EMBL/GenBank/DDBJ whole genome shotgun (WGS) entry which is preliminary data.</text>
</comment>
<dbReference type="GO" id="GO:0072686">
    <property type="term" value="C:mitotic spindle"/>
    <property type="evidence" value="ECO:0007669"/>
    <property type="project" value="TreeGrafter"/>
</dbReference>
<organism evidence="7 8">
    <name type="scientific">Lyophyllum shimeji</name>
    <name type="common">Hon-shimeji</name>
    <name type="synonym">Tricholoma shimeji</name>
    <dbReference type="NCBI Taxonomy" id="47721"/>
    <lineage>
        <taxon>Eukaryota</taxon>
        <taxon>Fungi</taxon>
        <taxon>Dikarya</taxon>
        <taxon>Basidiomycota</taxon>
        <taxon>Agaricomycotina</taxon>
        <taxon>Agaricomycetes</taxon>
        <taxon>Agaricomycetidae</taxon>
        <taxon>Agaricales</taxon>
        <taxon>Tricholomatineae</taxon>
        <taxon>Lyophyllaceae</taxon>
        <taxon>Lyophyllum</taxon>
    </lineage>
</organism>
<keyword evidence="3" id="KW-0505">Motor protein</keyword>
<feature type="region of interest" description="Disordered" evidence="6">
    <location>
        <begin position="291"/>
        <end position="473"/>
    </location>
</feature>
<gene>
    <name evidence="7" type="ORF">LshimejAT787_0309110</name>
</gene>
<name>A0A9P3UKF8_LYOSH</name>
<comment type="subcellular location">
    <subcellularLocation>
        <location evidence="1">Cytoplasm</location>
        <location evidence="1">Cytoskeleton</location>
    </subcellularLocation>
</comment>
<proteinExistence type="predicted"/>
<evidence type="ECO:0000256" key="1">
    <source>
        <dbReference type="ARBA" id="ARBA00004245"/>
    </source>
</evidence>
<sequence length="1880" mass="207189">MAGRPRDPLPRLNINPPMNMPQPGMNFQGQPMFSPAVQGFHPPYPMPNSIQTPMQPVFFNPQPPPAPGRPTHHQGRASIANFAAAGIHPPNGFPVTPLAGHFPRPSMMGISGQPLAHPFPNRNRRQLSIGGPPKAVLGGPQRKVSPLPVGATSPVPPQKVKKVNVNLPKETIPAEEGQPATRPAWARNLLDGFEFKETDIPPVELTTAEAYPPDEWRKQVPNTLDVFLPGKRAWDEMRQKAIEEKLEKLGVERGSGSNVPHIHAPHARAASISSPADPQILLYKLNKLQQSQDGTASGNNSLTTSPNPPFGVLSSSPHRPSPRFMTNRHGHTMSLAHPPPQPLFDGSSGTFDPFGPNIELEVEPIPRSGPDAPLDAIHASQGRLPGTMSSLAPPQTSRPTSRPDFIRGFGLDITEEEEEETENVEERQATHDGDETATASGSRFHSRHASKLSATLSTRSAGGLDEEDIVGEEDLIPPVNTAAADGGQEDGDLEAVQEWTGSEDVYLDETSDGEESIGEWSNPSDEERARKERLERRNRRRVSQQIDVPRRLPNFPRPPDNTVAIPMRMDEDIISNPSEEGRHMTQGEYLGIDYYSRPPSNLSGTARPLPPLPHSRVASAQHTVYDPAHAHSRGPSDQFVYPQNPPQVAAPQSSFAPPPRRESLNPYAKPFVFGASRDSGSWGQGSTDMIPPKAPVLGHTRLPSLGKPLNVAAPEFKPMGFTFRPPPGVPTMPSALPPEVSRPLPDVPAEQSPFKIQGREKRQRRGSSASIEEGDSMTSFRFPANLESPKSIRRTPDVRTHKLNPSAEPFTFAGFSAVATLPHVPRNPDAAPDSGSAPDADGAEPEETPNDESTAKAEDGEAKVDEFELPSAAKPKRAPIPLDFKHPVSSNTVPAGLFKALVNNGDDRTRRTVRSRLSSREIFEHSHRPSMDDSNVAPIANAINRSRSRLVTDPGHREQSPADDVFSNAASHVRRRSSFTDAIRPIGRLASSDGRPDSASSEMSLTGRLEANQSQRRIEAMLDEGFATLLRDLTRESGEQYSSIHAMLSEIQSLFRTQLRDSAARSLEASQLDARGELDFQLFKDVVEESNKELLGTLKKDLHEIQQQVWQARSGSDGSAEIIPAVERLGSRTVSAVIEAISEFSARQEAISRSAPARERDAIVDNLMTVLTPVMSSLRPEPIDYEFLTSELAQAVKPHISQLIDLASDKQETATLIMNRLIPMLPSSNIDIEAITQKLTTEVRRAIAPIDAFEIKEQVADLVVERLDSRLSVRDKAFNIDSLSTKVSDGVSRSLEPLKGIAASLEQLTSLASDQEQLSSSQDRIRTLVSELPTKLGEELRELKSTQAEILSKLEQPAVAIPEPDTNVLSVKDTVEEISLGQKNIAAHAEDLRSFHQTLLEKLNELPDTFHTIASALQTSHAEVLASQEVSKRELEELRKANAEYQIQLTKARGAHGQVRVEKDILNEKLGATESERDRLRVQVKELQSSSTEKAALVDTLEARNKELENALAKALERLQASDVATQVNRERIAELENSNRELAAEKQSLKTKVDSLDLQVAFATRDKDSAVQALERLQQQHDQLASQQSHWEELHRASEKLDMLTTLVSQADNEELKELRRYRDRTKVLEGEHAALQKRFKDQEIKMSNNERAAFTARQSLAQAQQRASDWERRAKEFEGQLEMTRTKLEQAEQTHAQLEADYSLVKLQLEEREANDRLSQDQQNKLREQVSLLEAKVTRLQLELEQAKTIKVPAPQPYRNITNGNAHPLPRPDSRASTIYDARATTPQQPLKSQTSTARSNTPPQASVWDSMHAPTTDAYKYAAPAKNIPAPRSRYPNLGPTTPKARRPQPPYRATAPSPTPSTVSVAPTQGEDGWWS</sequence>
<evidence type="ECO:0000256" key="3">
    <source>
        <dbReference type="ARBA" id="ARBA00023175"/>
    </source>
</evidence>
<evidence type="ECO:0000313" key="8">
    <source>
        <dbReference type="Proteomes" id="UP001063166"/>
    </source>
</evidence>
<keyword evidence="8" id="KW-1185">Reference proteome</keyword>
<feature type="compositionally biased region" description="Basic and acidic residues" evidence="6">
    <location>
        <begin position="525"/>
        <end position="535"/>
    </location>
</feature>
<keyword evidence="5" id="KW-0175">Coiled coil</keyword>
<feature type="region of interest" description="Disordered" evidence="6">
    <location>
        <begin position="500"/>
        <end position="568"/>
    </location>
</feature>
<feature type="region of interest" description="Disordered" evidence="6">
    <location>
        <begin position="678"/>
        <end position="701"/>
    </location>
</feature>
<feature type="compositionally biased region" description="Acidic residues" evidence="6">
    <location>
        <begin position="464"/>
        <end position="473"/>
    </location>
</feature>
<feature type="region of interest" description="Disordered" evidence="6">
    <location>
        <begin position="1757"/>
        <end position="1880"/>
    </location>
</feature>
<feature type="compositionally biased region" description="Low complexity" evidence="6">
    <location>
        <begin position="828"/>
        <end position="840"/>
    </location>
</feature>
<evidence type="ECO:0000256" key="6">
    <source>
        <dbReference type="SAM" id="MobiDB-lite"/>
    </source>
</evidence>
<dbReference type="PANTHER" id="PTHR47970">
    <property type="entry name" value="KINESIN-LIKE PROTEIN KIF11"/>
    <property type="match status" value="1"/>
</dbReference>
<feature type="region of interest" description="Disordered" evidence="6">
    <location>
        <begin position="722"/>
        <end position="808"/>
    </location>
</feature>
<dbReference type="GO" id="GO:0005876">
    <property type="term" value="C:spindle microtubule"/>
    <property type="evidence" value="ECO:0007669"/>
    <property type="project" value="TreeGrafter"/>
</dbReference>
<dbReference type="EMBL" id="BRPK01000003">
    <property type="protein sequence ID" value="GLB36623.1"/>
    <property type="molecule type" value="Genomic_DNA"/>
</dbReference>
<feature type="compositionally biased region" description="Acidic residues" evidence="6">
    <location>
        <begin position="413"/>
        <end position="423"/>
    </location>
</feature>
<dbReference type="GO" id="GO:0090307">
    <property type="term" value="P:mitotic spindle assembly"/>
    <property type="evidence" value="ECO:0007669"/>
    <property type="project" value="TreeGrafter"/>
</dbReference>
<dbReference type="GO" id="GO:0051231">
    <property type="term" value="P:spindle elongation"/>
    <property type="evidence" value="ECO:0007669"/>
    <property type="project" value="TreeGrafter"/>
</dbReference>
<reference evidence="7" key="1">
    <citation type="submission" date="2022-07" db="EMBL/GenBank/DDBJ databases">
        <title>The genome of Lyophyllum shimeji provides insight into the initial evolution of ectomycorrhizal fungal genome.</title>
        <authorList>
            <person name="Kobayashi Y."/>
            <person name="Shibata T."/>
            <person name="Hirakawa H."/>
            <person name="Shigenobu S."/>
            <person name="Nishiyama T."/>
            <person name="Yamada A."/>
            <person name="Hasebe M."/>
            <person name="Kawaguchi M."/>
        </authorList>
    </citation>
    <scope>NUCLEOTIDE SEQUENCE</scope>
    <source>
        <strain evidence="7">AT787</strain>
    </source>
</reference>
<feature type="compositionally biased region" description="Polar residues" evidence="6">
    <location>
        <begin position="387"/>
        <end position="400"/>
    </location>
</feature>
<feature type="compositionally biased region" description="Polar residues" evidence="6">
    <location>
        <begin position="291"/>
        <end position="305"/>
    </location>
</feature>
<feature type="compositionally biased region" description="Basic and acidic residues" evidence="6">
    <location>
        <begin position="424"/>
        <end position="434"/>
    </location>
</feature>
<feature type="compositionally biased region" description="Polar residues" evidence="6">
    <location>
        <begin position="1787"/>
        <end position="1807"/>
    </location>
</feature>
<evidence type="ECO:0000256" key="5">
    <source>
        <dbReference type="SAM" id="Coils"/>
    </source>
</evidence>
<keyword evidence="2" id="KW-0963">Cytoplasm</keyword>
<evidence type="ECO:0000313" key="7">
    <source>
        <dbReference type="EMBL" id="GLB36623.1"/>
    </source>
</evidence>
<feature type="compositionally biased region" description="Low complexity" evidence="6">
    <location>
        <begin position="1857"/>
        <end position="1872"/>
    </location>
</feature>
<feature type="region of interest" description="Disordered" evidence="6">
    <location>
        <begin position="821"/>
        <end position="880"/>
    </location>
</feature>
<dbReference type="GO" id="GO:0008574">
    <property type="term" value="F:plus-end-directed microtubule motor activity"/>
    <property type="evidence" value="ECO:0007669"/>
    <property type="project" value="TreeGrafter"/>
</dbReference>
<feature type="compositionally biased region" description="Acidic residues" evidence="6">
    <location>
        <begin position="505"/>
        <end position="517"/>
    </location>
</feature>
<protein>
    <submittedName>
        <fullName evidence="7">Uncharacterized protein</fullName>
    </submittedName>
</protein>
<feature type="compositionally biased region" description="Acidic residues" evidence="6">
    <location>
        <begin position="841"/>
        <end position="850"/>
    </location>
</feature>
<evidence type="ECO:0000256" key="4">
    <source>
        <dbReference type="ARBA" id="ARBA00023212"/>
    </source>
</evidence>
<feature type="compositionally biased region" description="Basic and acidic residues" evidence="6">
    <location>
        <begin position="853"/>
        <end position="866"/>
    </location>
</feature>
<dbReference type="OrthoDB" id="3357224at2759"/>
<accession>A0A9P3UKF8</accession>
<evidence type="ECO:0000256" key="2">
    <source>
        <dbReference type="ARBA" id="ARBA00022490"/>
    </source>
</evidence>
<dbReference type="Proteomes" id="UP001063166">
    <property type="component" value="Unassembled WGS sequence"/>
</dbReference>
<dbReference type="PANTHER" id="PTHR47970:SF12">
    <property type="entry name" value="KINESIN FAMILY MEMBER 11"/>
    <property type="match status" value="1"/>
</dbReference>
<feature type="region of interest" description="Disordered" evidence="6">
    <location>
        <begin position="627"/>
        <end position="663"/>
    </location>
</feature>
<feature type="coiled-coil region" evidence="5">
    <location>
        <begin position="1428"/>
        <end position="1752"/>
    </location>
</feature>
<feature type="compositionally biased region" description="Polar residues" evidence="6">
    <location>
        <begin position="678"/>
        <end position="687"/>
    </location>
</feature>